<organism evidence="2 3">
    <name type="scientific">Pyricularia grisea</name>
    <name type="common">Crabgrass-specific blast fungus</name>
    <name type="synonym">Magnaporthe grisea</name>
    <dbReference type="NCBI Taxonomy" id="148305"/>
    <lineage>
        <taxon>Eukaryota</taxon>
        <taxon>Fungi</taxon>
        <taxon>Dikarya</taxon>
        <taxon>Ascomycota</taxon>
        <taxon>Pezizomycotina</taxon>
        <taxon>Sordariomycetes</taxon>
        <taxon>Sordariomycetidae</taxon>
        <taxon>Magnaporthales</taxon>
        <taxon>Pyriculariaceae</taxon>
        <taxon>Pyricularia</taxon>
    </lineage>
</organism>
<sequence length="539" mass="57026">MQGITFAAFLLAAAMPVIVKVFLRAGNSKSLISSLPSSIHRCIRFVQLLAGGEQQQRGGIYPSSPLLGCSGGDGEAPQRVQQRGRPVRAVSYSNDEYARTLNADHDISPPTSLDDLLLRNIRGSSRPASRSGSRPPSRSNSRPPSRSNSRPPSRNGSRPPSLGSMSPLYATSTLPAKPTRRPFLRKSSYDSTHSTYSVSSPSAVTSSTSAVFESFAIGLGGACDYAPPSASDYSPRGRGRTQSWNVTMDAFSNSNSSSTSPNSLTILEVRDGIVCQREVEGETGSEGDMGAGGGAGLGETADLVDLAAAWASSRGVDTNVGLEHFEARSMLGRAIRKFKAKSRRLKQMGAREQVVREARENWARRSLEFDGDEWAATVAAAAAAAADAAVVTTNTISPRSSISSETAPPTTVYHASVPDAADPTVLEAVVEVPHLEKTPILRPAESMDSLARDIAAISAESELPHSPVESLAASTVRPVSRGKAAGKSAAVGRRLSISIRAFKKRSSSAPENRKRAGSGGSDLTTISRRRTMMSWGRAK</sequence>
<feature type="compositionally biased region" description="Low complexity" evidence="1">
    <location>
        <begin position="77"/>
        <end position="90"/>
    </location>
</feature>
<keyword evidence="2" id="KW-1185">Reference proteome</keyword>
<protein>
    <submittedName>
        <fullName evidence="3">Uncharacterized protein</fullName>
    </submittedName>
</protein>
<feature type="region of interest" description="Disordered" evidence="1">
    <location>
        <begin position="502"/>
        <end position="539"/>
    </location>
</feature>
<dbReference type="RefSeq" id="XP_030980888.1">
    <property type="nucleotide sequence ID" value="XM_031127369.1"/>
</dbReference>
<name>A0A6P8B137_PYRGI</name>
<dbReference type="KEGG" id="pgri:PgNI_07356"/>
<evidence type="ECO:0000313" key="3">
    <source>
        <dbReference type="RefSeq" id="XP_030980888.1"/>
    </source>
</evidence>
<dbReference type="GeneID" id="41962278"/>
<proteinExistence type="predicted"/>
<reference evidence="3" key="2">
    <citation type="submission" date="2019-10" db="EMBL/GenBank/DDBJ databases">
        <authorList>
            <consortium name="NCBI Genome Project"/>
        </authorList>
    </citation>
    <scope>NUCLEOTIDE SEQUENCE</scope>
    <source>
        <strain evidence="3">NI907</strain>
    </source>
</reference>
<feature type="compositionally biased region" description="Low complexity" evidence="1">
    <location>
        <begin position="123"/>
        <end position="161"/>
    </location>
</feature>
<feature type="region of interest" description="Disordered" evidence="1">
    <location>
        <begin position="123"/>
        <end position="203"/>
    </location>
</feature>
<feature type="compositionally biased region" description="Low complexity" evidence="1">
    <location>
        <begin position="189"/>
        <end position="203"/>
    </location>
</feature>
<accession>A0A6P8B137</accession>
<feature type="region of interest" description="Disordered" evidence="1">
    <location>
        <begin position="54"/>
        <end position="91"/>
    </location>
</feature>
<reference evidence="3" key="1">
    <citation type="journal article" date="2019" name="Mol. Biol. Evol.">
        <title>Blast fungal genomes show frequent chromosomal changes, gene gains and losses, and effector gene turnover.</title>
        <authorList>
            <person name="Gomez Luciano L.B."/>
            <person name="Jason Tsai I."/>
            <person name="Chuma I."/>
            <person name="Tosa Y."/>
            <person name="Chen Y.H."/>
            <person name="Li J.Y."/>
            <person name="Li M.Y."/>
            <person name="Jade Lu M.Y."/>
            <person name="Nakayashiki H."/>
            <person name="Li W.H."/>
        </authorList>
    </citation>
    <scope>NUCLEOTIDE SEQUENCE</scope>
    <source>
        <strain evidence="3">NI907</strain>
    </source>
</reference>
<evidence type="ECO:0000313" key="2">
    <source>
        <dbReference type="Proteomes" id="UP000515153"/>
    </source>
</evidence>
<dbReference type="Proteomes" id="UP000515153">
    <property type="component" value="Unplaced"/>
</dbReference>
<dbReference type="AlphaFoldDB" id="A0A6P8B137"/>
<gene>
    <name evidence="3" type="ORF">PgNI_07356</name>
</gene>
<evidence type="ECO:0000256" key="1">
    <source>
        <dbReference type="SAM" id="MobiDB-lite"/>
    </source>
</evidence>
<reference evidence="3" key="3">
    <citation type="submission" date="2025-08" db="UniProtKB">
        <authorList>
            <consortium name="RefSeq"/>
        </authorList>
    </citation>
    <scope>IDENTIFICATION</scope>
    <source>
        <strain evidence="3">NI907</strain>
    </source>
</reference>